<feature type="signal peptide" evidence="6">
    <location>
        <begin position="1"/>
        <end position="21"/>
    </location>
</feature>
<protein>
    <submittedName>
        <fullName evidence="7">C-type cytochrome</fullName>
    </submittedName>
</protein>
<evidence type="ECO:0000256" key="5">
    <source>
        <dbReference type="ARBA" id="ARBA00023004"/>
    </source>
</evidence>
<evidence type="ECO:0000256" key="2">
    <source>
        <dbReference type="ARBA" id="ARBA00022617"/>
    </source>
</evidence>
<dbReference type="SUPFAM" id="SSF47175">
    <property type="entry name" value="Cytochromes"/>
    <property type="match status" value="1"/>
</dbReference>
<keyword evidence="6" id="KW-0732">Signal</keyword>
<keyword evidence="8" id="KW-1185">Reference proteome</keyword>
<name>A0ABW2UJD7_9RHOB</name>
<keyword evidence="4" id="KW-0249">Electron transport</keyword>
<evidence type="ECO:0000256" key="6">
    <source>
        <dbReference type="SAM" id="SignalP"/>
    </source>
</evidence>
<keyword evidence="1" id="KW-0813">Transport</keyword>
<comment type="caution">
    <text evidence="7">The sequence shown here is derived from an EMBL/GenBank/DDBJ whole genome shotgun (WGS) entry which is preliminary data.</text>
</comment>
<dbReference type="InterPro" id="IPR012127">
    <property type="entry name" value="Cyt_c_prime"/>
</dbReference>
<dbReference type="RefSeq" id="WP_377399665.1">
    <property type="nucleotide sequence ID" value="NZ_JBHTFQ010000002.1"/>
</dbReference>
<keyword evidence="2" id="KW-0349">Heme</keyword>
<dbReference type="Gene3D" id="1.20.120.10">
    <property type="entry name" value="Cytochrome c/b562"/>
    <property type="match status" value="1"/>
</dbReference>
<dbReference type="PIRSF" id="PIRSF000027">
    <property type="entry name" value="Cytc_c_prime"/>
    <property type="match status" value="1"/>
</dbReference>
<dbReference type="PROSITE" id="PS51009">
    <property type="entry name" value="CYTCII"/>
    <property type="match status" value="1"/>
</dbReference>
<dbReference type="EMBL" id="JBHTFQ010000002">
    <property type="protein sequence ID" value="MFC7703413.1"/>
    <property type="molecule type" value="Genomic_DNA"/>
</dbReference>
<organism evidence="7 8">
    <name type="scientific">Plastorhodobacter daqingensis</name>
    <dbReference type="NCBI Taxonomy" id="1387281"/>
    <lineage>
        <taxon>Bacteria</taxon>
        <taxon>Pseudomonadati</taxon>
        <taxon>Pseudomonadota</taxon>
        <taxon>Alphaproteobacteria</taxon>
        <taxon>Rhodobacterales</taxon>
        <taxon>Paracoccaceae</taxon>
        <taxon>Plastorhodobacter</taxon>
    </lineage>
</organism>
<keyword evidence="5" id="KW-0408">Iron</keyword>
<evidence type="ECO:0000256" key="1">
    <source>
        <dbReference type="ARBA" id="ARBA00022448"/>
    </source>
</evidence>
<evidence type="ECO:0000313" key="8">
    <source>
        <dbReference type="Proteomes" id="UP001596516"/>
    </source>
</evidence>
<accession>A0ABW2UJD7</accession>
<evidence type="ECO:0000256" key="3">
    <source>
        <dbReference type="ARBA" id="ARBA00022723"/>
    </source>
</evidence>
<sequence length="151" mass="15627">MKCLCSLSLFAALALAGPVAAQDLPPEVVARKAQFKELQDHLAVLGNMARGTAPYDAGAADQAARAISEVAARDQSGLWPEGTDSANLAGTRALPAIWENPEDFAARFEGLRLAAGQMEAAAGRDLAALQGEIGNLSGACGACHRPFRAPE</sequence>
<feature type="chain" id="PRO_5046243217" evidence="6">
    <location>
        <begin position="22"/>
        <end position="151"/>
    </location>
</feature>
<gene>
    <name evidence="7" type="ORF">ACFQXB_04295</name>
</gene>
<dbReference type="InterPro" id="IPR002321">
    <property type="entry name" value="Cyt_c_II"/>
</dbReference>
<evidence type="ECO:0000313" key="7">
    <source>
        <dbReference type="EMBL" id="MFC7703413.1"/>
    </source>
</evidence>
<reference evidence="8" key="1">
    <citation type="journal article" date="2019" name="Int. J. Syst. Evol. Microbiol.">
        <title>The Global Catalogue of Microorganisms (GCM) 10K type strain sequencing project: providing services to taxonomists for standard genome sequencing and annotation.</title>
        <authorList>
            <consortium name="The Broad Institute Genomics Platform"/>
            <consortium name="The Broad Institute Genome Sequencing Center for Infectious Disease"/>
            <person name="Wu L."/>
            <person name="Ma J."/>
        </authorList>
    </citation>
    <scope>NUCLEOTIDE SEQUENCE [LARGE SCALE GENOMIC DNA]</scope>
    <source>
        <strain evidence="8">CGMCC 1.12750</strain>
    </source>
</reference>
<dbReference type="Pfam" id="PF01322">
    <property type="entry name" value="Cytochrom_C_2"/>
    <property type="match status" value="1"/>
</dbReference>
<proteinExistence type="predicted"/>
<evidence type="ECO:0000256" key="4">
    <source>
        <dbReference type="ARBA" id="ARBA00022982"/>
    </source>
</evidence>
<dbReference type="InterPro" id="IPR010980">
    <property type="entry name" value="Cyt_c/b562"/>
</dbReference>
<keyword evidence="3" id="KW-0479">Metal-binding</keyword>
<dbReference type="Proteomes" id="UP001596516">
    <property type="component" value="Unassembled WGS sequence"/>
</dbReference>